<dbReference type="InterPro" id="IPR007246">
    <property type="entry name" value="Gaa1"/>
</dbReference>
<feature type="transmembrane region" description="Helical" evidence="1">
    <location>
        <begin position="362"/>
        <end position="383"/>
    </location>
</feature>
<dbReference type="EMBL" id="LIAE01009866">
    <property type="protein sequence ID" value="PAV67922.1"/>
    <property type="molecule type" value="Genomic_DNA"/>
</dbReference>
<comment type="caution">
    <text evidence="2">The sequence shown here is derived from an EMBL/GenBank/DDBJ whole genome shotgun (WGS) entry which is preliminary data.</text>
</comment>
<name>A0A2A2K228_9BILA</name>
<evidence type="ECO:0000313" key="2">
    <source>
        <dbReference type="EMBL" id="PAV67922.1"/>
    </source>
</evidence>
<keyword evidence="1" id="KW-0812">Transmembrane</keyword>
<dbReference type="GO" id="GO:0042765">
    <property type="term" value="C:GPI-anchor transamidase complex"/>
    <property type="evidence" value="ECO:0007669"/>
    <property type="project" value="InterPro"/>
</dbReference>
<dbReference type="PANTHER" id="PTHR13304">
    <property type="entry name" value="GLYCOSYLPHOSPHATIDYLINOSITOL ANCHOR ATTACHMENT 1 PROTEIN"/>
    <property type="match status" value="1"/>
</dbReference>
<dbReference type="AlphaFoldDB" id="A0A2A2K228"/>
<accession>A0A2A2K228</accession>
<feature type="transmembrane region" description="Helical" evidence="1">
    <location>
        <begin position="506"/>
        <end position="529"/>
    </location>
</feature>
<keyword evidence="1" id="KW-1133">Transmembrane helix</keyword>
<protein>
    <submittedName>
        <fullName evidence="2">Uncharacterized protein</fullName>
    </submittedName>
</protein>
<dbReference type="OrthoDB" id="445301at2759"/>
<dbReference type="Proteomes" id="UP000218231">
    <property type="component" value="Unassembled WGS sequence"/>
</dbReference>
<feature type="transmembrane region" description="Helical" evidence="1">
    <location>
        <begin position="395"/>
        <end position="415"/>
    </location>
</feature>
<dbReference type="STRING" id="2018661.A0A2A2K228"/>
<gene>
    <name evidence="2" type="ORF">WR25_22196</name>
</gene>
<feature type="transmembrane region" description="Helical" evidence="1">
    <location>
        <begin position="565"/>
        <end position="589"/>
    </location>
</feature>
<sequence>MDETNEQLQPWVRQSWVRGHFYRFFLGSMVIYLAGFAYLHLVLQEDMVMTTYMSEPSLMPGYVTEKFDRGGLANELAFNLKQAKSVAEKSSIICESLLQRAGLPCFSQNWTSNVAFHNSKGTNLYTVVRAKRSTGVEAMLFAVDFNQHPRSTAALIAFAQYAKDQIYWYRDIFIVFTDGGASGLDAFLQEYHLVRSSGIRGEPLQTTGGFFISGISCRDWGYDENERNVPYSVQLNHLNGQQANLDLINVMIKIGSRTLDKQPHIYAANISKFEIEAPWFIPYRAMWTQAFIPIEGLHSVMGKYRVEGATAIVPTQSGNDLTKYGKLVEGIARSLNVAHERLHQSYFMYVMLSSNHFISIAYFYPMVVIFVVPLLIFILYEYLHNMCITFQVPPTWCLFHFYGLSVWIVSYWYFANLGTPSTIIRDSAILLGLISMPTGILMRPQRDEIQPMRVYILTETALLAASLALTNFSQALAFSIIATPVVYAATLRIYETLTIKVVFLLRMLRVFFVLIAQPFVLLLVVSQYGTRYFGQTPYLAKIEFKDLPSTVSDLLRLQMLYGSNMLPLLTVLIMPIWNTALACAISPALSPDGAPMGEDEQDEDDQVNALFEAKLKGTGKIDEKEE</sequence>
<keyword evidence="3" id="KW-1185">Reference proteome</keyword>
<feature type="transmembrane region" description="Helical" evidence="1">
    <location>
        <begin position="421"/>
        <end position="442"/>
    </location>
</feature>
<proteinExistence type="predicted"/>
<keyword evidence="1" id="KW-0472">Membrane</keyword>
<evidence type="ECO:0000313" key="3">
    <source>
        <dbReference type="Proteomes" id="UP000218231"/>
    </source>
</evidence>
<organism evidence="2 3">
    <name type="scientific">Diploscapter pachys</name>
    <dbReference type="NCBI Taxonomy" id="2018661"/>
    <lineage>
        <taxon>Eukaryota</taxon>
        <taxon>Metazoa</taxon>
        <taxon>Ecdysozoa</taxon>
        <taxon>Nematoda</taxon>
        <taxon>Chromadorea</taxon>
        <taxon>Rhabditida</taxon>
        <taxon>Rhabditina</taxon>
        <taxon>Rhabditomorpha</taxon>
        <taxon>Rhabditoidea</taxon>
        <taxon>Rhabditidae</taxon>
        <taxon>Diploscapter</taxon>
    </lineage>
</organism>
<feature type="transmembrane region" description="Helical" evidence="1">
    <location>
        <begin position="21"/>
        <end position="43"/>
    </location>
</feature>
<reference evidence="2 3" key="1">
    <citation type="journal article" date="2017" name="Curr. Biol.">
        <title>Genome architecture and evolution of a unichromosomal asexual nematode.</title>
        <authorList>
            <person name="Fradin H."/>
            <person name="Zegar C."/>
            <person name="Gutwein M."/>
            <person name="Lucas J."/>
            <person name="Kovtun M."/>
            <person name="Corcoran D."/>
            <person name="Baugh L.R."/>
            <person name="Kiontke K."/>
            <person name="Gunsalus K."/>
            <person name="Fitch D.H."/>
            <person name="Piano F."/>
        </authorList>
    </citation>
    <scope>NUCLEOTIDE SEQUENCE [LARGE SCALE GENOMIC DNA]</scope>
    <source>
        <strain evidence="2">PF1309</strain>
    </source>
</reference>
<dbReference type="GO" id="GO:0016255">
    <property type="term" value="P:attachment of GPI anchor to protein"/>
    <property type="evidence" value="ECO:0007669"/>
    <property type="project" value="TreeGrafter"/>
</dbReference>
<dbReference type="PANTHER" id="PTHR13304:SF0">
    <property type="entry name" value="GLYCOSYLPHOSPHATIDYLINOSITOL ANCHOR ATTACHMENT 1 PROTEIN"/>
    <property type="match status" value="1"/>
</dbReference>
<dbReference type="Pfam" id="PF04114">
    <property type="entry name" value="Gaa1"/>
    <property type="match status" value="1"/>
</dbReference>
<evidence type="ECO:0000256" key="1">
    <source>
        <dbReference type="SAM" id="Phobius"/>
    </source>
</evidence>